<evidence type="ECO:0000313" key="2">
    <source>
        <dbReference type="EMBL" id="QIK72455.1"/>
    </source>
</evidence>
<dbReference type="AlphaFoldDB" id="A0A6G7Y6L6"/>
<reference evidence="2 3" key="1">
    <citation type="submission" date="2020-03" db="EMBL/GenBank/DDBJ databases">
        <title>Propioniciclava sp. nov., isolated from Hydrophilus acuminatus.</title>
        <authorList>
            <person name="Hyun D.-W."/>
            <person name="Bae J.-W."/>
        </authorList>
    </citation>
    <scope>NUCLEOTIDE SEQUENCE [LARGE SCALE GENOMIC DNA]</scope>
    <source>
        <strain evidence="2 3">HDW11</strain>
    </source>
</reference>
<dbReference type="RefSeq" id="WP_166233529.1">
    <property type="nucleotide sequence ID" value="NZ_CP049865.1"/>
</dbReference>
<sequence length="163" mass="16897">MKVLRTCVLSLFLLLGSAGVLFSTAPTADAAANCTGSLTGSFAVHSTRGDKIGELDVYYSSANGGTNSACMRHSNRLWGVKSATGVQIAKCRSFTGGCSGVSFTDAGSQTGSYSYYAGPVKVTGTASRCVTVRGYVTEPGKSSRGIQVDNVGCRANPTVTERW</sequence>
<organism evidence="2 3">
    <name type="scientific">Propioniciclava coleopterorum</name>
    <dbReference type="NCBI Taxonomy" id="2714937"/>
    <lineage>
        <taxon>Bacteria</taxon>
        <taxon>Bacillati</taxon>
        <taxon>Actinomycetota</taxon>
        <taxon>Actinomycetes</taxon>
        <taxon>Propionibacteriales</taxon>
        <taxon>Propionibacteriaceae</taxon>
        <taxon>Propioniciclava</taxon>
    </lineage>
</organism>
<name>A0A6G7Y6L6_9ACTN</name>
<proteinExistence type="predicted"/>
<gene>
    <name evidence="2" type="ORF">G7070_09480</name>
</gene>
<dbReference type="KEGG" id="prv:G7070_09480"/>
<accession>A0A6G7Y6L6</accession>
<keyword evidence="3" id="KW-1185">Reference proteome</keyword>
<feature type="signal peptide" evidence="1">
    <location>
        <begin position="1"/>
        <end position="30"/>
    </location>
</feature>
<evidence type="ECO:0000256" key="1">
    <source>
        <dbReference type="SAM" id="SignalP"/>
    </source>
</evidence>
<dbReference type="Proteomes" id="UP000501058">
    <property type="component" value="Chromosome"/>
</dbReference>
<evidence type="ECO:0000313" key="3">
    <source>
        <dbReference type="Proteomes" id="UP000501058"/>
    </source>
</evidence>
<keyword evidence="1" id="KW-0732">Signal</keyword>
<protein>
    <submittedName>
        <fullName evidence="2">Uncharacterized protein</fullName>
    </submittedName>
</protein>
<feature type="chain" id="PRO_5026013932" evidence="1">
    <location>
        <begin position="31"/>
        <end position="163"/>
    </location>
</feature>
<dbReference type="PROSITE" id="PS50231">
    <property type="entry name" value="RICIN_B_LECTIN"/>
    <property type="match status" value="1"/>
</dbReference>
<dbReference type="EMBL" id="CP049865">
    <property type="protein sequence ID" value="QIK72455.1"/>
    <property type="molecule type" value="Genomic_DNA"/>
</dbReference>